<reference evidence="1" key="1">
    <citation type="submission" date="2023-11" db="EMBL/GenBank/DDBJ databases">
        <authorList>
            <person name="Poullet M."/>
        </authorList>
    </citation>
    <scope>NUCLEOTIDE SEQUENCE</scope>
    <source>
        <strain evidence="1">E1834</strain>
    </source>
</reference>
<comment type="caution">
    <text evidence="1">The sequence shown here is derived from an EMBL/GenBank/DDBJ whole genome shotgun (WGS) entry which is preliminary data.</text>
</comment>
<dbReference type="EMBL" id="CAVMJV010000084">
    <property type="protein sequence ID" value="CAK5090806.1"/>
    <property type="molecule type" value="Genomic_DNA"/>
</dbReference>
<evidence type="ECO:0000313" key="1">
    <source>
        <dbReference type="EMBL" id="CAK5090806.1"/>
    </source>
</evidence>
<sequence length="112" mass="12798">MEPLAEFDGSSAKGVKKISVKTDLNKAKESIQGRLTEIYFKEASAWSLITGYKNDEYFQNTINEVCERENIFIFKNTRGSPIETPLSNNYLRDTPILWMSSLLERNGLRKSA</sequence>
<evidence type="ECO:0000313" key="2">
    <source>
        <dbReference type="Proteomes" id="UP001497535"/>
    </source>
</evidence>
<organism evidence="1 2">
    <name type="scientific">Meloidogyne enterolobii</name>
    <name type="common">Root-knot nematode worm</name>
    <name type="synonym">Meloidogyne mayaguensis</name>
    <dbReference type="NCBI Taxonomy" id="390850"/>
    <lineage>
        <taxon>Eukaryota</taxon>
        <taxon>Metazoa</taxon>
        <taxon>Ecdysozoa</taxon>
        <taxon>Nematoda</taxon>
        <taxon>Chromadorea</taxon>
        <taxon>Rhabditida</taxon>
        <taxon>Tylenchina</taxon>
        <taxon>Tylenchomorpha</taxon>
        <taxon>Tylenchoidea</taxon>
        <taxon>Meloidogynidae</taxon>
        <taxon>Meloidogyninae</taxon>
        <taxon>Meloidogyne</taxon>
    </lineage>
</organism>
<protein>
    <submittedName>
        <fullName evidence="1">Uncharacterized protein</fullName>
    </submittedName>
</protein>
<dbReference type="Proteomes" id="UP001497535">
    <property type="component" value="Unassembled WGS sequence"/>
</dbReference>
<accession>A0ACB1AIF9</accession>
<name>A0ACB1AIF9_MELEN</name>
<proteinExistence type="predicted"/>
<keyword evidence="2" id="KW-1185">Reference proteome</keyword>
<gene>
    <name evidence="1" type="ORF">MENTE1834_LOCUS38614</name>
</gene>